<dbReference type="Proteomes" id="UP000614424">
    <property type="component" value="Unassembled WGS sequence"/>
</dbReference>
<gene>
    <name evidence="1" type="ORF">H8E41_02840</name>
</gene>
<accession>A0A8J6NDP5</accession>
<dbReference type="AlphaFoldDB" id="A0A8J6NDP5"/>
<name>A0A8J6NDP5_9BACT</name>
<reference evidence="1 2" key="1">
    <citation type="submission" date="2020-08" db="EMBL/GenBank/DDBJ databases">
        <title>Bridging the membrane lipid divide: bacteria of the FCB group superphylum have the potential to synthesize archaeal ether lipids.</title>
        <authorList>
            <person name="Villanueva L."/>
            <person name="Von Meijenfeldt F.A.B."/>
            <person name="Westbye A.B."/>
            <person name="Yadav S."/>
            <person name="Hopmans E.C."/>
            <person name="Dutilh B.E."/>
            <person name="Sinninghe Damste J.S."/>
        </authorList>
    </citation>
    <scope>NUCLEOTIDE SEQUENCE [LARGE SCALE GENOMIC DNA]</scope>
    <source>
        <strain evidence="1">NIOZ-UU47</strain>
    </source>
</reference>
<evidence type="ECO:0000313" key="1">
    <source>
        <dbReference type="EMBL" id="MBC8316813.1"/>
    </source>
</evidence>
<sequence length="95" mass="10846">MTTSIIKKIELQGILVVNDFDTDGNPIRFALLTDDENRYILEPGQKNTDILFGEYNRERVTISGEMRFDGNKNIIDVQEIQILKKAHGNPLVDIL</sequence>
<proteinExistence type="predicted"/>
<protein>
    <submittedName>
        <fullName evidence="1">Uncharacterized protein</fullName>
    </submittedName>
</protein>
<organism evidence="1 2">
    <name type="scientific">Candidatus Desulfobia pelagia</name>
    <dbReference type="NCBI Taxonomy" id="2841692"/>
    <lineage>
        <taxon>Bacteria</taxon>
        <taxon>Pseudomonadati</taxon>
        <taxon>Thermodesulfobacteriota</taxon>
        <taxon>Desulfobulbia</taxon>
        <taxon>Desulfobulbales</taxon>
        <taxon>Desulfobulbaceae</taxon>
        <taxon>Candidatus Desulfobia</taxon>
    </lineage>
</organism>
<evidence type="ECO:0000313" key="2">
    <source>
        <dbReference type="Proteomes" id="UP000614424"/>
    </source>
</evidence>
<dbReference type="EMBL" id="JACNJZ010000056">
    <property type="protein sequence ID" value="MBC8316813.1"/>
    <property type="molecule type" value="Genomic_DNA"/>
</dbReference>
<comment type="caution">
    <text evidence="1">The sequence shown here is derived from an EMBL/GenBank/DDBJ whole genome shotgun (WGS) entry which is preliminary data.</text>
</comment>